<feature type="domain" description="RCK N-terminal" evidence="19">
    <location>
        <begin position="724"/>
        <end position="855"/>
    </location>
</feature>
<dbReference type="GO" id="GO:0060072">
    <property type="term" value="F:large conductance calcium-activated potassium channel activity"/>
    <property type="evidence" value="ECO:0007669"/>
    <property type="project" value="TreeGrafter"/>
</dbReference>
<feature type="transmembrane region" description="Helical" evidence="15">
    <location>
        <begin position="168"/>
        <end position="189"/>
    </location>
</feature>
<dbReference type="Pfam" id="PF21014">
    <property type="entry name" value="Slowpoke_C"/>
    <property type="match status" value="1"/>
</dbReference>
<evidence type="ECO:0000256" key="13">
    <source>
        <dbReference type="ARBA" id="ARBA00029579"/>
    </source>
</evidence>
<keyword evidence="5" id="KW-0631">Potassium channel</keyword>
<feature type="domain" description="RCK N-terminal" evidence="19">
    <location>
        <begin position="333"/>
        <end position="448"/>
    </location>
</feature>
<evidence type="ECO:0000256" key="7">
    <source>
        <dbReference type="ARBA" id="ARBA00022882"/>
    </source>
</evidence>
<dbReference type="InterPro" id="IPR027359">
    <property type="entry name" value="Volt_channel_dom_sf"/>
</dbReference>
<evidence type="ECO:0000256" key="12">
    <source>
        <dbReference type="ARBA" id="ARBA00023303"/>
    </source>
</evidence>
<keyword evidence="7" id="KW-0851">Voltage-gated channel</keyword>
<gene>
    <name evidence="20" type="primary">RvY_16557-1</name>
    <name evidence="20" type="synonym">RvY_16557.1</name>
    <name evidence="20" type="ORF">RvY_16557</name>
</gene>
<accession>A0A1D1W1K8</accession>
<feature type="region of interest" description="Disordered" evidence="14">
    <location>
        <begin position="1032"/>
        <end position="1059"/>
    </location>
</feature>
<evidence type="ECO:0000256" key="14">
    <source>
        <dbReference type="SAM" id="MobiDB-lite"/>
    </source>
</evidence>
<dbReference type="Proteomes" id="UP000186922">
    <property type="component" value="Unassembled WGS sequence"/>
</dbReference>
<feature type="transmembrane region" description="Helical" evidence="15">
    <location>
        <begin position="27"/>
        <end position="52"/>
    </location>
</feature>
<comment type="subcellular location">
    <subcellularLocation>
        <location evidence="1">Membrane</location>
        <topology evidence="1">Multi-pass membrane protein</topology>
    </subcellularLocation>
</comment>
<evidence type="ECO:0000259" key="16">
    <source>
        <dbReference type="Pfam" id="PF00520"/>
    </source>
</evidence>
<dbReference type="PANTHER" id="PTHR10027">
    <property type="entry name" value="CALCIUM-ACTIVATED POTASSIUM CHANNEL ALPHA CHAIN"/>
    <property type="match status" value="1"/>
</dbReference>
<dbReference type="InterPro" id="IPR003929">
    <property type="entry name" value="K_chnl_BK_asu"/>
</dbReference>
<keyword evidence="9 15" id="KW-1133">Transmembrane helix</keyword>
<evidence type="ECO:0000256" key="6">
    <source>
        <dbReference type="ARBA" id="ARBA00022837"/>
    </source>
</evidence>
<feature type="transmembrane region" description="Helical" evidence="15">
    <location>
        <begin position="228"/>
        <end position="245"/>
    </location>
</feature>
<keyword evidence="21" id="KW-1185">Reference proteome</keyword>
<evidence type="ECO:0000313" key="21">
    <source>
        <dbReference type="Proteomes" id="UP000186922"/>
    </source>
</evidence>
<dbReference type="InterPro" id="IPR048735">
    <property type="entry name" value="Slowpoke-like_C"/>
</dbReference>
<dbReference type="PRINTS" id="PR01449">
    <property type="entry name" value="BKCHANNELA"/>
</dbReference>
<evidence type="ECO:0000256" key="11">
    <source>
        <dbReference type="ARBA" id="ARBA00023136"/>
    </source>
</evidence>
<comment type="caution">
    <text evidence="20">The sequence shown here is derived from an EMBL/GenBank/DDBJ whole genome shotgun (WGS) entry which is preliminary data.</text>
</comment>
<dbReference type="Pfam" id="PF03493">
    <property type="entry name" value="BK_channel_a"/>
    <property type="match status" value="1"/>
</dbReference>
<keyword evidence="12" id="KW-0407">Ion channel</keyword>
<keyword evidence="11 15" id="KW-0472">Membrane</keyword>
<feature type="transmembrane region" description="Helical" evidence="15">
    <location>
        <begin position="293"/>
        <end position="311"/>
    </location>
</feature>
<keyword evidence="3" id="KW-0633">Potassium transport</keyword>
<keyword evidence="2" id="KW-0813">Transport</keyword>
<dbReference type="SUPFAM" id="SSF81324">
    <property type="entry name" value="Voltage-gated potassium channels"/>
    <property type="match status" value="1"/>
</dbReference>
<evidence type="ECO:0000256" key="4">
    <source>
        <dbReference type="ARBA" id="ARBA00022692"/>
    </source>
</evidence>
<keyword evidence="4 15" id="KW-0812">Transmembrane</keyword>
<dbReference type="STRING" id="947166.A0A1D1W1K8"/>
<dbReference type="Gene3D" id="1.10.287.70">
    <property type="match status" value="1"/>
</dbReference>
<dbReference type="InterPro" id="IPR047871">
    <property type="entry name" value="K_chnl_Slo-like"/>
</dbReference>
<feature type="compositionally biased region" description="Polar residues" evidence="14">
    <location>
        <begin position="1032"/>
        <end position="1046"/>
    </location>
</feature>
<feature type="domain" description="Ion transport" evidence="16">
    <location>
        <begin position="102"/>
        <end position="314"/>
    </location>
</feature>
<evidence type="ECO:0000256" key="5">
    <source>
        <dbReference type="ARBA" id="ARBA00022826"/>
    </source>
</evidence>
<protein>
    <recommendedName>
        <fullName evidence="13">BK channel</fullName>
    </recommendedName>
</protein>
<feature type="transmembrane region" description="Helical" evidence="15">
    <location>
        <begin position="101"/>
        <end position="118"/>
    </location>
</feature>
<feature type="transmembrane region" description="Helical" evidence="15">
    <location>
        <begin position="265"/>
        <end position="281"/>
    </location>
</feature>
<evidence type="ECO:0000256" key="1">
    <source>
        <dbReference type="ARBA" id="ARBA00004141"/>
    </source>
</evidence>
<evidence type="ECO:0000256" key="2">
    <source>
        <dbReference type="ARBA" id="ARBA00022448"/>
    </source>
</evidence>
<reference evidence="20 21" key="1">
    <citation type="journal article" date="2016" name="Nat. Commun.">
        <title>Extremotolerant tardigrade genome and improved radiotolerance of human cultured cells by tardigrade-unique protein.</title>
        <authorList>
            <person name="Hashimoto T."/>
            <person name="Horikawa D.D."/>
            <person name="Saito Y."/>
            <person name="Kuwahara H."/>
            <person name="Kozuka-Hata H."/>
            <person name="Shin-I T."/>
            <person name="Minakuchi Y."/>
            <person name="Ohishi K."/>
            <person name="Motoyama A."/>
            <person name="Aizu T."/>
            <person name="Enomoto A."/>
            <person name="Kondo K."/>
            <person name="Tanaka S."/>
            <person name="Hara Y."/>
            <person name="Koshikawa S."/>
            <person name="Sagara H."/>
            <person name="Miura T."/>
            <person name="Yokobori S."/>
            <person name="Miyagawa K."/>
            <person name="Suzuki Y."/>
            <person name="Kubo T."/>
            <person name="Oyama M."/>
            <person name="Kohara Y."/>
            <person name="Fujiyama A."/>
            <person name="Arakawa K."/>
            <person name="Katayama T."/>
            <person name="Toyoda A."/>
            <person name="Kunieda T."/>
        </authorList>
    </citation>
    <scope>NUCLEOTIDE SEQUENCE [LARGE SCALE GENOMIC DNA]</scope>
    <source>
        <strain evidence="20 21">YOKOZUNA-1</strain>
    </source>
</reference>
<evidence type="ECO:0000313" key="20">
    <source>
        <dbReference type="EMBL" id="GAV06593.1"/>
    </source>
</evidence>
<sequence length="1095" mass="122747">MSAYGDYWYGAAPCRLGGEEWMSKRRWFAFLITSVAAPFVLSIPVIIVNLILPRRRTFTSDSRVSLNQRTVIPTLRTRSWKVQISYWASDIISDLTLVGKFLKVVAVLCAVGSLIIYFRETSPQCLDVELCHEWTTDPWWQVDLAFNCYFLVYFFLRFAATDKKLHFIWSEMSLVDYFTIPPTFVAIGLDRNWFGLRFLRVLNLLWSVDLLRSFGVVPQLLAVKFARLFIYIVSAIIIGAGTFLLLECSGDPWDMDGTLQQNVTFWNYAYFSVVTISTVGYGDISMRTTLGKIFCCLYIFACLFFIASFIATASSLLPPPRRHPKFDRHSYFNHIVICGDVCALTIRTFVMGFREAMEARGLSNIPIILLHPTAPDDEMVILLNQYPELLEYKTGSPLDEDALDRACVAVAGGCIILAKHDYLNGTAEDTKSILQVISIKNFAPRAPVQVQVLGSAAHIFLSNYPDMKEERGDLVLCQKDLEYAFLGINCVVPAFSTLLSNLLVPPPRQLIPQPHVPDLYRIGSQMRLCSMRFSSSFHGLTFSQAARLCYEKLNLLLIAVYTKEKGEEYVEFQNVMPNPGDHEMISEGMMAHVVAPSIDRAHAVRVYCRQCHGDIDASAGTFNACQCSDGKGLSMYGRKANPSTALALQEKLDNGVGGIVNHGFRDGFKRDKMLAAILAETTHQSPVFSDERIQLDSTGMFYVCPPKDMESCLLSVKDAKLRNMNNHVVILVAENGYGDFDTEMANELDKIIYPLRSVSNVGGPQSIPPVLIVANRNRLEQIWPKVAILPKVVLIEGNVWLRAVIRAAQVHRCRSCVILSTGTCDQAAEDLGQRVDQIIVMMVLQLRTMRFRPPVSLSNETAPDPAGKWYTNGNDIPIVALFDHADSMKYLSRGATQKDDYHYSRPYMSGNVVLSSQLHSKMQIPACFDPSVLRLLSCLTFGDGSQEEIMSVMAEGEGLHLSSVDQTDKVHPEPTSETSRKWTQAFRLIDVQEGPLQGFSGATYGSMFLSLLQEYHSLALGLYRLFDSTCTSSDELNGRTSTTSGQRHGGRARSERGPGRYFKLQKKIRTGALRSSTFHWIEPDSELPDPVFFLQ</sequence>
<dbReference type="InterPro" id="IPR005821">
    <property type="entry name" value="Ion_trans_dom"/>
</dbReference>
<dbReference type="PRINTS" id="PR00169">
    <property type="entry name" value="KCHANNEL"/>
</dbReference>
<dbReference type="OrthoDB" id="10035564at2759"/>
<evidence type="ECO:0000256" key="9">
    <source>
        <dbReference type="ARBA" id="ARBA00022989"/>
    </source>
</evidence>
<keyword evidence="10" id="KW-0406">Ion transport</keyword>
<evidence type="ECO:0000259" key="18">
    <source>
        <dbReference type="Pfam" id="PF21014"/>
    </source>
</evidence>
<dbReference type="PANTHER" id="PTHR10027:SF33">
    <property type="entry name" value="CALCIUM-ACTIVATED POTASSIUM CHANNEL SUBUNIT ALPHA-1-RELATED"/>
    <property type="match status" value="1"/>
</dbReference>
<evidence type="ECO:0000256" key="15">
    <source>
        <dbReference type="SAM" id="Phobius"/>
    </source>
</evidence>
<evidence type="ECO:0000256" key="8">
    <source>
        <dbReference type="ARBA" id="ARBA00022958"/>
    </source>
</evidence>
<dbReference type="FunFam" id="1.10.287.70:FF:000015">
    <property type="entry name" value="Calcium-activated potassium channel subunit alpha-1 isoform X7"/>
    <property type="match status" value="1"/>
</dbReference>
<organism evidence="20 21">
    <name type="scientific">Ramazzottius varieornatus</name>
    <name type="common">Water bear</name>
    <name type="synonym">Tardigrade</name>
    <dbReference type="NCBI Taxonomy" id="947166"/>
    <lineage>
        <taxon>Eukaryota</taxon>
        <taxon>Metazoa</taxon>
        <taxon>Ecdysozoa</taxon>
        <taxon>Tardigrada</taxon>
        <taxon>Eutardigrada</taxon>
        <taxon>Parachela</taxon>
        <taxon>Hypsibioidea</taxon>
        <taxon>Ramazzottiidae</taxon>
        <taxon>Ramazzottius</taxon>
    </lineage>
</organism>
<dbReference type="Pfam" id="PF22614">
    <property type="entry name" value="Slo-like_RCK"/>
    <property type="match status" value="2"/>
</dbReference>
<proteinExistence type="predicted"/>
<dbReference type="Gene3D" id="1.20.120.350">
    <property type="entry name" value="Voltage-gated potassium channels. Chain C"/>
    <property type="match status" value="1"/>
</dbReference>
<dbReference type="Gene3D" id="3.40.50.720">
    <property type="entry name" value="NAD(P)-binding Rossmann-like Domain"/>
    <property type="match status" value="1"/>
</dbReference>
<feature type="domain" description="Calcium-activated potassium channel BK alpha subunit" evidence="17">
    <location>
        <begin position="474"/>
        <end position="560"/>
    </location>
</feature>
<evidence type="ECO:0000259" key="19">
    <source>
        <dbReference type="Pfam" id="PF22614"/>
    </source>
</evidence>
<evidence type="ECO:0000256" key="3">
    <source>
        <dbReference type="ARBA" id="ARBA00022538"/>
    </source>
</evidence>
<feature type="transmembrane region" description="Helical" evidence="15">
    <location>
        <begin position="138"/>
        <end position="156"/>
    </location>
</feature>
<evidence type="ECO:0000259" key="17">
    <source>
        <dbReference type="Pfam" id="PF03493"/>
    </source>
</evidence>
<dbReference type="AlphaFoldDB" id="A0A1D1W1K8"/>
<dbReference type="EMBL" id="BDGG01000013">
    <property type="protein sequence ID" value="GAV06593.1"/>
    <property type="molecule type" value="Genomic_DNA"/>
</dbReference>
<feature type="transmembrane region" description="Helical" evidence="15">
    <location>
        <begin position="331"/>
        <end position="350"/>
    </location>
</feature>
<keyword evidence="6" id="KW-0106">Calcium</keyword>
<evidence type="ECO:0000256" key="10">
    <source>
        <dbReference type="ARBA" id="ARBA00023065"/>
    </source>
</evidence>
<dbReference type="Pfam" id="PF00520">
    <property type="entry name" value="Ion_trans"/>
    <property type="match status" value="1"/>
</dbReference>
<dbReference type="GO" id="GO:0034702">
    <property type="term" value="C:monoatomic ion channel complex"/>
    <property type="evidence" value="ECO:0007669"/>
    <property type="project" value="UniProtKB-KW"/>
</dbReference>
<feature type="domain" description="Ca2+-activated K+ channel Slowpoke-like C-terminal" evidence="18">
    <location>
        <begin position="972"/>
        <end position="1034"/>
    </location>
</feature>
<keyword evidence="8" id="KW-0630">Potassium</keyword>
<dbReference type="InterPro" id="IPR003148">
    <property type="entry name" value="RCK_N"/>
</dbReference>
<name>A0A1D1W1K8_RAMVA</name>